<dbReference type="AlphaFoldDB" id="A0A9K3KN70"/>
<evidence type="ECO:0000256" key="1">
    <source>
        <dbReference type="SAM" id="MobiDB-lite"/>
    </source>
</evidence>
<feature type="region of interest" description="Disordered" evidence="1">
    <location>
        <begin position="757"/>
        <end position="795"/>
    </location>
</feature>
<reference evidence="3" key="1">
    <citation type="journal article" date="2021" name="Sci. Rep.">
        <title>Diploid genomic architecture of Nitzschia inconspicua, an elite biomass production diatom.</title>
        <authorList>
            <person name="Oliver A."/>
            <person name="Podell S."/>
            <person name="Pinowska A."/>
            <person name="Traller J.C."/>
            <person name="Smith S.R."/>
            <person name="McClure R."/>
            <person name="Beliaev A."/>
            <person name="Bohutskyi P."/>
            <person name="Hill E.A."/>
            <person name="Rabines A."/>
            <person name="Zheng H."/>
            <person name="Allen L.Z."/>
            <person name="Kuo A."/>
            <person name="Grigoriev I.V."/>
            <person name="Allen A.E."/>
            <person name="Hazlebeck D."/>
            <person name="Allen E.E."/>
        </authorList>
    </citation>
    <scope>NUCLEOTIDE SEQUENCE</scope>
    <source>
        <strain evidence="3">Hildebrandi</strain>
    </source>
</reference>
<keyword evidence="2" id="KW-0472">Membrane</keyword>
<organism evidence="3 4">
    <name type="scientific">Nitzschia inconspicua</name>
    <dbReference type="NCBI Taxonomy" id="303405"/>
    <lineage>
        <taxon>Eukaryota</taxon>
        <taxon>Sar</taxon>
        <taxon>Stramenopiles</taxon>
        <taxon>Ochrophyta</taxon>
        <taxon>Bacillariophyta</taxon>
        <taxon>Bacillariophyceae</taxon>
        <taxon>Bacillariophycidae</taxon>
        <taxon>Bacillariales</taxon>
        <taxon>Bacillariaceae</taxon>
        <taxon>Nitzschia</taxon>
    </lineage>
</organism>
<name>A0A9K3KN70_9STRA</name>
<dbReference type="Proteomes" id="UP000693970">
    <property type="component" value="Unassembled WGS sequence"/>
</dbReference>
<feature type="transmembrane region" description="Helical" evidence="2">
    <location>
        <begin position="677"/>
        <end position="697"/>
    </location>
</feature>
<keyword evidence="4" id="KW-1185">Reference proteome</keyword>
<evidence type="ECO:0000256" key="2">
    <source>
        <dbReference type="SAM" id="Phobius"/>
    </source>
</evidence>
<evidence type="ECO:0000313" key="3">
    <source>
        <dbReference type="EMBL" id="KAG7346789.1"/>
    </source>
</evidence>
<feature type="compositionally biased region" description="Basic and acidic residues" evidence="1">
    <location>
        <begin position="757"/>
        <end position="780"/>
    </location>
</feature>
<keyword evidence="2" id="KW-0812">Transmembrane</keyword>
<protein>
    <recommendedName>
        <fullName evidence="5">Transmembrane protein</fullName>
    </recommendedName>
</protein>
<keyword evidence="2" id="KW-1133">Transmembrane helix</keyword>
<comment type="caution">
    <text evidence="3">The sequence shown here is derived from an EMBL/GenBank/DDBJ whole genome shotgun (WGS) entry which is preliminary data.</text>
</comment>
<evidence type="ECO:0008006" key="5">
    <source>
        <dbReference type="Google" id="ProtNLM"/>
    </source>
</evidence>
<accession>A0A9K3KN70</accession>
<proteinExistence type="predicted"/>
<dbReference type="OrthoDB" id="42940at2759"/>
<sequence length="795" mass="86532">MSLATSGGIGGMGGGAGAGGLSMAHSAHAMAQPMQANVPPPSAEIPAGMAPPSNLAALGADIVDKSQQLSLKQVRDLSEMPIVAIDLYSTEPVVASVPPKPKDPAAEDVKASVLGKMKDKIFLKSTEAAHKTLRKWLSKSKGYDDLQSDVFASPDDTSAVVIENPELWLGLRRLEDGPAYLKKMVTHVDDTDSLAIAEEAAQGVGVSLANGTLDGSVPQGDDFDRVVCKVRLHESKKALTILPEEILQLILNQAQYYVARKNGATGDNKDGEDVDDITSYPCAIAVPAPYCNDQSVEALLDATGNTGVVFQRSVCALAGALVPSVNKEKPNLLLVHLQKVLQERQKEFQKEQIQNPDATFDDSMLLLMAGMTKDTAECTAIQISSKQESMFSCLYGNFQVMCSVSYRHENPESILEKCVSELFEALDTIAPEVDAPLGIISFGTGAEQKTVQTKWEKLKKGLEDWEQVPHFFTKADCAATGTGILGAVSHGRLSTIVQIPGKKRPKTQLGIQVQNVAPVAVGVTMNYHGGAKDKWTPVKTIFDFDRRVPAGPYGIELSAAECTLHREGKASELSEEAFVKAIKDREAAKHIPEREKAALDLRVQVVQKFTRDGSWTKIGDVMSPLTVVEKDESKTACEKITLELGLGISGLITNALVGDRASVVQATKSARISAIQWYLGIGFAILFFGGFLVKSYWEEHVFERDTRRLLAYYKHVVPGSMSDGDLQNARYLVWKYRYKKQKLWKNLEKKYGEPVLEEHEWSDKDGADDKADGDDHHDLDGGDTESGDTKDEKDL</sequence>
<reference evidence="3" key="2">
    <citation type="submission" date="2021-04" db="EMBL/GenBank/DDBJ databases">
        <authorList>
            <person name="Podell S."/>
        </authorList>
    </citation>
    <scope>NUCLEOTIDE SEQUENCE</scope>
    <source>
        <strain evidence="3">Hildebrandi</strain>
    </source>
</reference>
<evidence type="ECO:0000313" key="4">
    <source>
        <dbReference type="Proteomes" id="UP000693970"/>
    </source>
</evidence>
<gene>
    <name evidence="3" type="ORF">IV203_005858</name>
</gene>
<dbReference type="EMBL" id="JAGRRH010000021">
    <property type="protein sequence ID" value="KAG7346789.1"/>
    <property type="molecule type" value="Genomic_DNA"/>
</dbReference>